<feature type="transmembrane region" description="Helical" evidence="6">
    <location>
        <begin position="20"/>
        <end position="38"/>
    </location>
</feature>
<protein>
    <submittedName>
        <fullName evidence="8">Cytochrome b</fullName>
    </submittedName>
</protein>
<keyword evidence="5 6" id="KW-0472">Membrane</keyword>
<comment type="caution">
    <text evidence="8">The sequence shown here is derived from an EMBL/GenBank/DDBJ whole genome shotgun (WGS) entry which is preliminary data.</text>
</comment>
<dbReference type="Proteomes" id="UP001184230">
    <property type="component" value="Unassembled WGS sequence"/>
</dbReference>
<name>A0ABU1NLM6_9BURK</name>
<evidence type="ECO:0000256" key="4">
    <source>
        <dbReference type="ARBA" id="ARBA00022989"/>
    </source>
</evidence>
<dbReference type="InterPro" id="IPR011577">
    <property type="entry name" value="Cyt_b561_bac/Ni-Hgenase"/>
</dbReference>
<evidence type="ECO:0000256" key="2">
    <source>
        <dbReference type="ARBA" id="ARBA00022475"/>
    </source>
</evidence>
<evidence type="ECO:0000259" key="7">
    <source>
        <dbReference type="Pfam" id="PF01292"/>
    </source>
</evidence>
<comment type="subcellular location">
    <subcellularLocation>
        <location evidence="1">Cell membrane</location>
        <topology evidence="1">Multi-pass membrane protein</topology>
    </subcellularLocation>
</comment>
<feature type="transmembrane region" description="Helical" evidence="6">
    <location>
        <begin position="137"/>
        <end position="161"/>
    </location>
</feature>
<dbReference type="SUPFAM" id="SSF81342">
    <property type="entry name" value="Transmembrane di-heme cytochromes"/>
    <property type="match status" value="1"/>
</dbReference>
<evidence type="ECO:0000256" key="1">
    <source>
        <dbReference type="ARBA" id="ARBA00004651"/>
    </source>
</evidence>
<dbReference type="InterPro" id="IPR051542">
    <property type="entry name" value="Hydrogenase_cytochrome"/>
</dbReference>
<keyword evidence="2" id="KW-1003">Cell membrane</keyword>
<evidence type="ECO:0000313" key="8">
    <source>
        <dbReference type="EMBL" id="MDR6539364.1"/>
    </source>
</evidence>
<dbReference type="PANTHER" id="PTHR30485">
    <property type="entry name" value="NI/FE-HYDROGENASE 1 B-TYPE CYTOCHROME SUBUNIT"/>
    <property type="match status" value="1"/>
</dbReference>
<dbReference type="EMBL" id="JAVDRF010000016">
    <property type="protein sequence ID" value="MDR6539364.1"/>
    <property type="molecule type" value="Genomic_DNA"/>
</dbReference>
<sequence>MSVPDGEAPAPRGSVPVWDVAVRLLHWLLAGLVIFCWIQDDGGQVHRTAGYVAAGAVVARLLWAATLARGHGSLASLKPSVSATLAFLRARAPRCIEHDPLGRWMVWLLWLLVLLLALTGWMSRLDAFWGDERVQNIHAWLADGLLAAVALHLLGVGAMSWRWRENLPGAMLTGRKRNGHAGAGAQTCKSNE</sequence>
<organism evidence="8 9">
    <name type="scientific">Variovorax soli</name>
    <dbReference type="NCBI Taxonomy" id="376815"/>
    <lineage>
        <taxon>Bacteria</taxon>
        <taxon>Pseudomonadati</taxon>
        <taxon>Pseudomonadota</taxon>
        <taxon>Betaproteobacteria</taxon>
        <taxon>Burkholderiales</taxon>
        <taxon>Comamonadaceae</taxon>
        <taxon>Variovorax</taxon>
    </lineage>
</organism>
<accession>A0ABU1NLM6</accession>
<evidence type="ECO:0000256" key="3">
    <source>
        <dbReference type="ARBA" id="ARBA00022692"/>
    </source>
</evidence>
<evidence type="ECO:0000256" key="6">
    <source>
        <dbReference type="SAM" id="Phobius"/>
    </source>
</evidence>
<dbReference type="RefSeq" id="WP_309906994.1">
    <property type="nucleotide sequence ID" value="NZ_JAVDRF010000016.1"/>
</dbReference>
<proteinExistence type="predicted"/>
<dbReference type="Gene3D" id="1.20.950.20">
    <property type="entry name" value="Transmembrane di-heme cytochromes, Chain C"/>
    <property type="match status" value="1"/>
</dbReference>
<evidence type="ECO:0000256" key="5">
    <source>
        <dbReference type="ARBA" id="ARBA00023136"/>
    </source>
</evidence>
<dbReference type="PANTHER" id="PTHR30485:SF2">
    <property type="entry name" value="BLL0597 PROTEIN"/>
    <property type="match status" value="1"/>
</dbReference>
<feature type="domain" description="Cytochrome b561 bacterial/Ni-hydrogenase" evidence="7">
    <location>
        <begin position="17"/>
        <end position="174"/>
    </location>
</feature>
<keyword evidence="3 6" id="KW-0812">Transmembrane</keyword>
<gene>
    <name evidence="8" type="ORF">J2739_005160</name>
</gene>
<keyword evidence="4 6" id="KW-1133">Transmembrane helix</keyword>
<evidence type="ECO:0000313" key="9">
    <source>
        <dbReference type="Proteomes" id="UP001184230"/>
    </source>
</evidence>
<feature type="transmembrane region" description="Helical" evidence="6">
    <location>
        <begin position="104"/>
        <end position="122"/>
    </location>
</feature>
<dbReference type="Pfam" id="PF01292">
    <property type="entry name" value="Ni_hydr_CYTB"/>
    <property type="match status" value="1"/>
</dbReference>
<dbReference type="InterPro" id="IPR016174">
    <property type="entry name" value="Di-haem_cyt_TM"/>
</dbReference>
<keyword evidence="9" id="KW-1185">Reference proteome</keyword>
<reference evidence="8 9" key="1">
    <citation type="submission" date="2023-07" db="EMBL/GenBank/DDBJ databases">
        <title>Sorghum-associated microbial communities from plants grown in Nebraska, USA.</title>
        <authorList>
            <person name="Schachtman D."/>
        </authorList>
    </citation>
    <scope>NUCLEOTIDE SEQUENCE [LARGE SCALE GENOMIC DNA]</scope>
    <source>
        <strain evidence="8 9">DS1781</strain>
    </source>
</reference>